<feature type="transmembrane region" description="Helical" evidence="6">
    <location>
        <begin position="98"/>
        <end position="131"/>
    </location>
</feature>
<comment type="caution">
    <text evidence="7">The sequence shown here is derived from an EMBL/GenBank/DDBJ whole genome shotgun (WGS) entry which is preliminary data.</text>
</comment>
<dbReference type="GO" id="GO:0016020">
    <property type="term" value="C:membrane"/>
    <property type="evidence" value="ECO:0007669"/>
    <property type="project" value="UniProtKB-SubCell"/>
</dbReference>
<keyword evidence="3 6" id="KW-0812">Transmembrane</keyword>
<dbReference type="RefSeq" id="WP_106501541.1">
    <property type="nucleotide sequence ID" value="NZ_PXXO01000001.1"/>
</dbReference>
<comment type="subcellular location">
    <subcellularLocation>
        <location evidence="1">Membrane</location>
        <topology evidence="1">Multi-pass membrane protein</topology>
    </subcellularLocation>
</comment>
<evidence type="ECO:0000256" key="3">
    <source>
        <dbReference type="ARBA" id="ARBA00022692"/>
    </source>
</evidence>
<sequence>MSAAALVAPQTWSHWLLALALNGVLIFLAQRLPLLTRAGWVHAGILGSLLWGCLGLRGWLAVVIYLALGSLVTRLGFRTKQARGLAEARGGLRGPENVWGSAATGALLAGAAALAPAAAPLLLVGFAASFAAKLADTFGSEIGKRWGRHTLLITTLRPVPPGTEGAISLEGTAASLAGSALMAALMLALGLLAGSGAWLLVTLVGLGATLIESLIGASFQQRWCWLSNELVNGLQTAIAALLAMAFT</sequence>
<accession>A0A2P7N1J5</accession>
<feature type="transmembrane region" description="Helical" evidence="6">
    <location>
        <begin position="58"/>
        <end position="77"/>
    </location>
</feature>
<comment type="similarity">
    <text evidence="2">Belongs to the TMEM19 family.</text>
</comment>
<dbReference type="InterPro" id="IPR002794">
    <property type="entry name" value="DUF92_TMEM19"/>
</dbReference>
<dbReference type="Pfam" id="PF01940">
    <property type="entry name" value="DUF92"/>
    <property type="match status" value="1"/>
</dbReference>
<feature type="transmembrane region" description="Helical" evidence="6">
    <location>
        <begin position="180"/>
        <end position="211"/>
    </location>
</feature>
<organism evidence="7 8">
    <name type="scientific">Cyanobium usitatum str. Tous</name>
    <dbReference type="NCBI Taxonomy" id="2116684"/>
    <lineage>
        <taxon>Bacteria</taxon>
        <taxon>Bacillati</taxon>
        <taxon>Cyanobacteriota</taxon>
        <taxon>Cyanophyceae</taxon>
        <taxon>Synechococcales</taxon>
        <taxon>Prochlorococcaceae</taxon>
        <taxon>Cyanobium</taxon>
    </lineage>
</organism>
<evidence type="ECO:0000313" key="7">
    <source>
        <dbReference type="EMBL" id="PSJ07355.1"/>
    </source>
</evidence>
<dbReference type="PANTHER" id="PTHR13353:SF5">
    <property type="entry name" value="TRANSMEMBRANE PROTEIN 19"/>
    <property type="match status" value="1"/>
</dbReference>
<dbReference type="OrthoDB" id="539948at2"/>
<dbReference type="EMBL" id="PXXO01000001">
    <property type="protein sequence ID" value="PSJ07355.1"/>
    <property type="molecule type" value="Genomic_DNA"/>
</dbReference>
<keyword evidence="4 6" id="KW-1133">Transmembrane helix</keyword>
<evidence type="ECO:0000256" key="2">
    <source>
        <dbReference type="ARBA" id="ARBA00009012"/>
    </source>
</evidence>
<name>A0A2P7N1J5_9CYAN</name>
<gene>
    <name evidence="7" type="ORF">C7K55_01045</name>
</gene>
<feature type="transmembrane region" description="Helical" evidence="6">
    <location>
        <begin position="12"/>
        <end position="29"/>
    </location>
</feature>
<evidence type="ECO:0000313" key="8">
    <source>
        <dbReference type="Proteomes" id="UP000243002"/>
    </source>
</evidence>
<feature type="transmembrane region" description="Helical" evidence="6">
    <location>
        <begin position="223"/>
        <end position="246"/>
    </location>
</feature>
<evidence type="ECO:0000256" key="1">
    <source>
        <dbReference type="ARBA" id="ARBA00004141"/>
    </source>
</evidence>
<dbReference type="PANTHER" id="PTHR13353">
    <property type="entry name" value="TRANSMEMBRANE PROTEIN 19"/>
    <property type="match status" value="1"/>
</dbReference>
<dbReference type="Proteomes" id="UP000243002">
    <property type="component" value="Unassembled WGS sequence"/>
</dbReference>
<keyword evidence="5 6" id="KW-0472">Membrane</keyword>
<evidence type="ECO:0000256" key="4">
    <source>
        <dbReference type="ARBA" id="ARBA00022989"/>
    </source>
</evidence>
<proteinExistence type="inferred from homology"/>
<protein>
    <submittedName>
        <fullName evidence="7">TIGR00297 family protein</fullName>
    </submittedName>
</protein>
<reference evidence="7" key="1">
    <citation type="journal article" date="2018" name="Environ. Microbiol.">
        <title>Ecological and genomic features of two widespread freshwater picocyanobacteria.</title>
        <authorList>
            <person name="Cabello-Yeves P.J."/>
            <person name="Picazo A."/>
            <person name="Camacho A."/>
            <person name="Callieri C."/>
            <person name="Rosselli R."/>
            <person name="Roda-Garcia J.J."/>
            <person name="Coutinho F.H."/>
            <person name="Rodriguez-Valera F."/>
        </authorList>
    </citation>
    <scope>NUCLEOTIDE SEQUENCE [LARGE SCALE GENOMIC DNA]</scope>
    <source>
        <strain evidence="7">Tous</strain>
    </source>
</reference>
<dbReference type="AlphaFoldDB" id="A0A2P7N1J5"/>
<evidence type="ECO:0000256" key="6">
    <source>
        <dbReference type="SAM" id="Phobius"/>
    </source>
</evidence>
<evidence type="ECO:0000256" key="5">
    <source>
        <dbReference type="ARBA" id="ARBA00023136"/>
    </source>
</evidence>
<keyword evidence="8" id="KW-1185">Reference proteome</keyword>